<dbReference type="InterPro" id="IPR027805">
    <property type="entry name" value="Transposase_HTH_dom"/>
</dbReference>
<name>A0AAZ1Y069_OREAU</name>
<dbReference type="AlphaFoldDB" id="A0AAZ1Y069"/>
<evidence type="ECO:0000313" key="11">
    <source>
        <dbReference type="Proteomes" id="UP000472276"/>
    </source>
</evidence>
<evidence type="ECO:0000256" key="6">
    <source>
        <dbReference type="PROSITE-ProRule" id="PRU00309"/>
    </source>
</evidence>
<reference evidence="10" key="2">
    <citation type="submission" date="2025-08" db="UniProtKB">
        <authorList>
            <consortium name="Ensembl"/>
        </authorList>
    </citation>
    <scope>IDENTIFICATION</scope>
</reference>
<dbReference type="GO" id="GO:0008270">
    <property type="term" value="F:zinc ion binding"/>
    <property type="evidence" value="ECO:0007669"/>
    <property type="project" value="UniProtKB-KW"/>
</dbReference>
<gene>
    <name evidence="10" type="primary">GNAI1</name>
</gene>
<evidence type="ECO:0000256" key="4">
    <source>
        <dbReference type="ARBA" id="ARBA00022833"/>
    </source>
</evidence>
<reference evidence="11" key="1">
    <citation type="submission" date="2020-03" db="EMBL/GenBank/DDBJ databases">
        <title>Evolution of repeat sequences and sex chromosomes of tilapia species revealed by chromosome-level genomes.</title>
        <authorList>
            <person name="Xu L."/>
            <person name="Tao W."/>
            <person name="Wang D."/>
            <person name="Zhou Q."/>
        </authorList>
    </citation>
    <scope>NUCLEOTIDE SEQUENCE [LARGE SCALE GENOMIC DNA]</scope>
    <source>
        <strain evidence="11">Israel</strain>
    </source>
</reference>
<dbReference type="PROSITE" id="PS50950">
    <property type="entry name" value="ZF_THAP"/>
    <property type="match status" value="1"/>
</dbReference>
<reference evidence="10" key="3">
    <citation type="submission" date="2025-09" db="UniProtKB">
        <authorList>
            <consortium name="Ensembl"/>
        </authorList>
    </citation>
    <scope>IDENTIFICATION</scope>
</reference>
<dbReference type="SUPFAM" id="SSF57716">
    <property type="entry name" value="Glucocorticoid receptor-like (DNA-binding domain)"/>
    <property type="match status" value="1"/>
</dbReference>
<keyword evidence="11" id="KW-1185">Reference proteome</keyword>
<evidence type="ECO:0000256" key="5">
    <source>
        <dbReference type="ARBA" id="ARBA00023125"/>
    </source>
</evidence>
<dbReference type="Proteomes" id="UP000472276">
    <property type="component" value="Unassembled WGS sequence"/>
</dbReference>
<dbReference type="InterPro" id="IPR027806">
    <property type="entry name" value="HARBI1_dom"/>
</dbReference>
<evidence type="ECO:0000256" key="7">
    <source>
        <dbReference type="SAM" id="Coils"/>
    </source>
</evidence>
<evidence type="ECO:0000259" key="9">
    <source>
        <dbReference type="PROSITE" id="PS50950"/>
    </source>
</evidence>
<feature type="region of interest" description="Disordered" evidence="8">
    <location>
        <begin position="155"/>
        <end position="204"/>
    </location>
</feature>
<protein>
    <recommendedName>
        <fullName evidence="9">THAP-type domain-containing protein</fullName>
    </recommendedName>
</protein>
<feature type="compositionally biased region" description="Basic and acidic residues" evidence="8">
    <location>
        <begin position="156"/>
        <end position="167"/>
    </location>
</feature>
<evidence type="ECO:0000256" key="1">
    <source>
        <dbReference type="ARBA" id="ARBA00001968"/>
    </source>
</evidence>
<dbReference type="PANTHER" id="PTHR23080">
    <property type="entry name" value="THAP DOMAIN PROTEIN"/>
    <property type="match status" value="1"/>
</dbReference>
<dbReference type="SMART" id="SM00980">
    <property type="entry name" value="THAP"/>
    <property type="match status" value="1"/>
</dbReference>
<sequence>MVRNCCVIGCSVRSHDRQGNKLGNGLSFHSFPTWKQHEGAHIAELTKRRRLAWIAAVGRVDLQFSSISKYLLVCSRHFHSGKPAYEMDQTNPDWVPTLHMNSEKRRRTQGQQQRALVGGRKAEKASAEEIRRKMRLDVFNRRQTAKLKRITQIKLSAEDIPPRDPAAKDAGPTTLDGPAAKDAGPTTLDGPAAKDAGPTTLDGRRRLIKGAVPTLFQWNNYKVEPPRSSVWERTERSPELVHPGDQGQHSVTTDHDYCSFPEPSAEDLSKDLESLKKEIQELRVQREFGLQRFAGSDTDIQFYTRFPSYNHLMAFWVLIEPCIYEMIQASGAKSAANTDEEVLTPARTQTRQLLQPIDEFFLFLVFLSVGLKERDLAHQFNIHQSTVSRIIATWTSFLATALGSQCIWLTRAEVQAYLPKEFKDFSDTQVILDCTELRCQTPSSPLLQSETYSSYKSHCTMKALVGIAPHGPVTFISDLYAGSVSDNKLFKQSGIAEKLTEDMAVMVDKGFLITDCCKCKVYRPPFLSKQKKNQVKETQATVRLRIHVERVIRRIKQNKLFDGIITMSPVYNISQLFAVACMLSNYQNTALVKKQVK</sequence>
<keyword evidence="7" id="KW-0175">Coiled coil</keyword>
<organism evidence="10 11">
    <name type="scientific">Oreochromis aureus</name>
    <name type="common">Israeli tilapia</name>
    <name type="synonym">Chromis aureus</name>
    <dbReference type="NCBI Taxonomy" id="47969"/>
    <lineage>
        <taxon>Eukaryota</taxon>
        <taxon>Metazoa</taxon>
        <taxon>Chordata</taxon>
        <taxon>Craniata</taxon>
        <taxon>Vertebrata</taxon>
        <taxon>Euteleostomi</taxon>
        <taxon>Actinopterygii</taxon>
        <taxon>Neopterygii</taxon>
        <taxon>Teleostei</taxon>
        <taxon>Neoteleostei</taxon>
        <taxon>Acanthomorphata</taxon>
        <taxon>Ovalentaria</taxon>
        <taxon>Cichlomorphae</taxon>
        <taxon>Cichliformes</taxon>
        <taxon>Cichlidae</taxon>
        <taxon>African cichlids</taxon>
        <taxon>Pseudocrenilabrinae</taxon>
        <taxon>Oreochromini</taxon>
        <taxon>Oreochromis</taxon>
    </lineage>
</organism>
<dbReference type="Pfam" id="PF13359">
    <property type="entry name" value="DDE_Tnp_4"/>
    <property type="match status" value="1"/>
</dbReference>
<dbReference type="Pfam" id="PF05485">
    <property type="entry name" value="THAP"/>
    <property type="match status" value="1"/>
</dbReference>
<keyword evidence="4" id="KW-0862">Zinc</keyword>
<dbReference type="Pfam" id="PF13613">
    <property type="entry name" value="HTH_Tnp_4"/>
    <property type="match status" value="1"/>
</dbReference>
<keyword evidence="3 6" id="KW-0863">Zinc-finger</keyword>
<dbReference type="PANTHER" id="PTHR23080:SF133">
    <property type="entry name" value="SI:CH211-262I1.5-RELATED"/>
    <property type="match status" value="1"/>
</dbReference>
<feature type="coiled-coil region" evidence="7">
    <location>
        <begin position="265"/>
        <end position="292"/>
    </location>
</feature>
<accession>A0AAZ1Y069</accession>
<evidence type="ECO:0000256" key="2">
    <source>
        <dbReference type="ARBA" id="ARBA00022723"/>
    </source>
</evidence>
<comment type="cofactor">
    <cofactor evidence="1">
        <name>a divalent metal cation</name>
        <dbReference type="ChEBI" id="CHEBI:60240"/>
    </cofactor>
</comment>
<feature type="region of interest" description="Disordered" evidence="8">
    <location>
        <begin position="103"/>
        <end position="126"/>
    </location>
</feature>
<dbReference type="Ensembl" id="ENSOABT00000074766.1">
    <property type="protein sequence ID" value="ENSOABP00000073254.1"/>
    <property type="gene ID" value="ENSOABG00000039812.1"/>
</dbReference>
<keyword evidence="2" id="KW-0479">Metal-binding</keyword>
<evidence type="ECO:0000256" key="8">
    <source>
        <dbReference type="SAM" id="MobiDB-lite"/>
    </source>
</evidence>
<proteinExistence type="predicted"/>
<keyword evidence="5 6" id="KW-0238">DNA-binding</keyword>
<evidence type="ECO:0000313" key="10">
    <source>
        <dbReference type="Ensembl" id="ENSOABP00000073254.1"/>
    </source>
</evidence>
<evidence type="ECO:0000256" key="3">
    <source>
        <dbReference type="ARBA" id="ARBA00022771"/>
    </source>
</evidence>
<dbReference type="InterPro" id="IPR006612">
    <property type="entry name" value="THAP_Znf"/>
</dbReference>
<feature type="domain" description="THAP-type" evidence="9">
    <location>
        <begin position="1"/>
        <end position="99"/>
    </location>
</feature>
<dbReference type="GO" id="GO:0003677">
    <property type="term" value="F:DNA binding"/>
    <property type="evidence" value="ECO:0007669"/>
    <property type="project" value="UniProtKB-UniRule"/>
</dbReference>